<dbReference type="HOGENOM" id="CLU_3239546_0_0_6"/>
<organism evidence="1 2">
    <name type="scientific">Shewanella piezotolerans (strain WP3 / JCM 13877)</name>
    <dbReference type="NCBI Taxonomy" id="225849"/>
    <lineage>
        <taxon>Bacteria</taxon>
        <taxon>Pseudomonadati</taxon>
        <taxon>Pseudomonadota</taxon>
        <taxon>Gammaproteobacteria</taxon>
        <taxon>Alteromonadales</taxon>
        <taxon>Shewanellaceae</taxon>
        <taxon>Shewanella</taxon>
    </lineage>
</organism>
<dbReference type="KEGG" id="swp:swp_0405"/>
<dbReference type="Proteomes" id="UP000000753">
    <property type="component" value="Chromosome"/>
</dbReference>
<evidence type="ECO:0000313" key="1">
    <source>
        <dbReference type="EMBL" id="ACJ27237.1"/>
    </source>
</evidence>
<proteinExistence type="predicted"/>
<evidence type="ECO:0000313" key="2">
    <source>
        <dbReference type="Proteomes" id="UP000000753"/>
    </source>
</evidence>
<reference evidence="1 2" key="1">
    <citation type="journal article" date="2008" name="PLoS ONE">
        <title>Environmental adaptation: genomic analysis of the piezotolerant and psychrotolerant deep-sea iron reducing bacterium Shewanella piezotolerans WP3.</title>
        <authorList>
            <person name="Wang F."/>
            <person name="Wang J."/>
            <person name="Jian H."/>
            <person name="Zhang B."/>
            <person name="Li S."/>
            <person name="Wang F."/>
            <person name="Zeng X."/>
            <person name="Gao L."/>
            <person name="Bartlett D.H."/>
            <person name="Yu J."/>
            <person name="Hu S."/>
            <person name="Xiao X."/>
        </authorList>
    </citation>
    <scope>NUCLEOTIDE SEQUENCE [LARGE SCALE GENOMIC DNA]</scope>
    <source>
        <strain evidence="2">WP3 / JCM 13877</strain>
    </source>
</reference>
<gene>
    <name evidence="1" type="ordered locus">swp_0405</name>
</gene>
<name>B8CHW1_SHEPW</name>
<dbReference type="EMBL" id="CP000472">
    <property type="protein sequence ID" value="ACJ27237.1"/>
    <property type="molecule type" value="Genomic_DNA"/>
</dbReference>
<accession>B8CHW1</accession>
<dbReference type="STRING" id="225849.swp_0405"/>
<keyword evidence="2" id="KW-1185">Reference proteome</keyword>
<protein>
    <submittedName>
        <fullName evidence="1">Uncharacterized protein</fullName>
    </submittedName>
</protein>
<sequence length="43" mass="4968">MGVIPQIFKIAALMKSILPIQLEFTNHNNFKVIDYCDYKSPLI</sequence>
<dbReference type="AlphaFoldDB" id="B8CHW1"/>